<dbReference type="AlphaFoldDB" id="M4ZSI3"/>
<name>M4ZSI3_9FLAO</name>
<evidence type="ECO:0000313" key="1">
    <source>
        <dbReference type="EMBL" id="BAM99338.1"/>
    </source>
</evidence>
<sequence>MRRKIYRYTLVASIKRPVEINFLRRKLISTGLLIYENTRYSFFLKKKMIESICVIHLTKKKKHPFYMEIQIIVINVSPKKKIMIKPNEELGVLDIVTNVKKIKWKESSILNRSMRGNNSFGSTGIL</sequence>
<dbReference type="InterPro" id="IPR036157">
    <property type="entry name" value="dUTPase-like_sf"/>
</dbReference>
<accession>M4ZSI3</accession>
<protein>
    <submittedName>
        <fullName evidence="1">dUTP diphosphatase</fullName>
    </submittedName>
</protein>
<dbReference type="Gene3D" id="2.70.40.10">
    <property type="match status" value="1"/>
</dbReference>
<dbReference type="Proteomes" id="UP000011815">
    <property type="component" value="Chromosome"/>
</dbReference>
<reference evidence="1 2" key="1">
    <citation type="journal article" date="2013" name="Biol. Lett.">
        <title>Maintenance of essential amino acid synthesis pathways in the Blattabacterium cuenoti symbiont of a wood-feeding cockroach.</title>
        <authorList>
            <person name="Tokuda G."/>
            <person name="Elbourne L.D.H."/>
            <person name="Kinjo Y."/>
            <person name="Saitoh S."/>
            <person name="Sabree Z."/>
            <person name="Hojo M."/>
            <person name="Yamada A."/>
            <person name="Hayashi Y."/>
            <person name="Shigenobu S."/>
            <person name="Bandi C."/>
            <person name="Paulsen I.T."/>
            <person name="Watanabe H."/>
            <person name="Lo N."/>
        </authorList>
    </citation>
    <scope>NUCLEOTIDE SEQUENCE [LARGE SCALE GENOMIC DNA]</scope>
    <source>
        <strain evidence="1 2">BPAA</strain>
    </source>
</reference>
<organism evidence="1 2">
    <name type="scientific">Blattabacterium cuenoti BPAA</name>
    <dbReference type="NCBI Taxonomy" id="1229512"/>
    <lineage>
        <taxon>Bacteria</taxon>
        <taxon>Pseudomonadati</taxon>
        <taxon>Bacteroidota</taxon>
        <taxon>Flavobacteriia</taxon>
        <taxon>Flavobacteriales</taxon>
        <taxon>Blattabacteriaceae</taxon>
        <taxon>Blattabacterium</taxon>
    </lineage>
</organism>
<evidence type="ECO:0000313" key="2">
    <source>
        <dbReference type="Proteomes" id="UP000011815"/>
    </source>
</evidence>
<gene>
    <name evidence="1" type="ORF">BPAA_034</name>
</gene>
<dbReference type="SUPFAM" id="SSF51283">
    <property type="entry name" value="dUTPase-like"/>
    <property type="match status" value="1"/>
</dbReference>
<dbReference type="KEGG" id="blp:BPAA_034"/>
<dbReference type="HOGENOM" id="CLU_1966303_0_0_10"/>
<dbReference type="STRING" id="1229512.BPAA_034"/>
<dbReference type="EMBL" id="AP012548">
    <property type="protein sequence ID" value="BAM99338.1"/>
    <property type="molecule type" value="Genomic_DNA"/>
</dbReference>
<proteinExistence type="predicted"/>
<dbReference type="PATRIC" id="fig|1229512.3.peg.31"/>
<dbReference type="RefSeq" id="WP_015429657.1">
    <property type="nucleotide sequence ID" value="NC_020510.1"/>
</dbReference>
<dbReference type="eggNOG" id="COG0756">
    <property type="taxonomic scope" value="Bacteria"/>
</dbReference>